<evidence type="ECO:0000256" key="6">
    <source>
        <dbReference type="ARBA" id="ARBA00035292"/>
    </source>
</evidence>
<dbReference type="Pfam" id="PF03948">
    <property type="entry name" value="Ribosomal_L9_C"/>
    <property type="match status" value="1"/>
</dbReference>
<evidence type="ECO:0000313" key="9">
    <source>
        <dbReference type="EMBL" id="RBP48287.1"/>
    </source>
</evidence>
<comment type="function">
    <text evidence="7">Binds to the 23S rRNA.</text>
</comment>
<dbReference type="EMBL" id="QNRT01000008">
    <property type="protein sequence ID" value="RBP48287.1"/>
    <property type="molecule type" value="Genomic_DNA"/>
</dbReference>
<organism evidence="9 10">
    <name type="scientific">Arenicella xantha</name>
    <dbReference type="NCBI Taxonomy" id="644221"/>
    <lineage>
        <taxon>Bacteria</taxon>
        <taxon>Pseudomonadati</taxon>
        <taxon>Pseudomonadota</taxon>
        <taxon>Gammaproteobacteria</taxon>
        <taxon>Arenicellales</taxon>
        <taxon>Arenicellaceae</taxon>
        <taxon>Arenicella</taxon>
    </lineage>
</organism>
<protein>
    <recommendedName>
        <fullName evidence="6 7">Large ribosomal subunit protein bL9</fullName>
    </recommendedName>
</protein>
<dbReference type="SUPFAM" id="SSF55658">
    <property type="entry name" value="L9 N-domain-like"/>
    <property type="match status" value="1"/>
</dbReference>
<keyword evidence="2 7" id="KW-0699">rRNA-binding</keyword>
<evidence type="ECO:0000256" key="5">
    <source>
        <dbReference type="ARBA" id="ARBA00023274"/>
    </source>
</evidence>
<dbReference type="GO" id="GO:1990904">
    <property type="term" value="C:ribonucleoprotein complex"/>
    <property type="evidence" value="ECO:0007669"/>
    <property type="project" value="UniProtKB-KW"/>
</dbReference>
<evidence type="ECO:0000256" key="3">
    <source>
        <dbReference type="ARBA" id="ARBA00022884"/>
    </source>
</evidence>
<dbReference type="FunCoup" id="A0A395JG05">
    <property type="interactions" value="737"/>
</dbReference>
<dbReference type="InterPro" id="IPR009027">
    <property type="entry name" value="Ribosomal_bL9/RNase_H1_N"/>
</dbReference>
<dbReference type="InterPro" id="IPR020069">
    <property type="entry name" value="Ribosomal_bL9_C"/>
</dbReference>
<dbReference type="SUPFAM" id="SSF55653">
    <property type="entry name" value="Ribosomal protein L9 C-domain"/>
    <property type="match status" value="1"/>
</dbReference>
<dbReference type="Gene3D" id="3.40.5.10">
    <property type="entry name" value="Ribosomal protein L9, N-terminal domain"/>
    <property type="match status" value="1"/>
</dbReference>
<sequence length="148" mass="15863">MQVILLERIVNLGNLGDMVTVKPGYARNYLVPQGLATVATETNIQAFEGRRLELEKASADKLQAAQARATELEGKSVEIASRASDEGKLFGSVGVIEIADAFTAKGYEITKSEIQLPEGPIKAIGDYEVAASVHSEVNFTINVKVVAE</sequence>
<dbReference type="HAMAP" id="MF_00503">
    <property type="entry name" value="Ribosomal_bL9"/>
    <property type="match status" value="1"/>
</dbReference>
<dbReference type="Pfam" id="PF01281">
    <property type="entry name" value="Ribosomal_L9_N"/>
    <property type="match status" value="1"/>
</dbReference>
<evidence type="ECO:0000256" key="7">
    <source>
        <dbReference type="HAMAP-Rule" id="MF_00503"/>
    </source>
</evidence>
<keyword evidence="10" id="KW-1185">Reference proteome</keyword>
<dbReference type="OrthoDB" id="9788336at2"/>
<evidence type="ECO:0000256" key="4">
    <source>
        <dbReference type="ARBA" id="ARBA00022980"/>
    </source>
</evidence>
<evidence type="ECO:0000256" key="1">
    <source>
        <dbReference type="ARBA" id="ARBA00010605"/>
    </source>
</evidence>
<dbReference type="InterPro" id="IPR020070">
    <property type="entry name" value="Ribosomal_bL9_N"/>
</dbReference>
<keyword evidence="4 7" id="KW-0689">Ribosomal protein</keyword>
<evidence type="ECO:0000256" key="2">
    <source>
        <dbReference type="ARBA" id="ARBA00022730"/>
    </source>
</evidence>
<dbReference type="InterPro" id="IPR020594">
    <property type="entry name" value="Ribosomal_bL9_bac/chp"/>
</dbReference>
<keyword evidence="3 7" id="KW-0694">RNA-binding</keyword>
<dbReference type="NCBIfam" id="TIGR00158">
    <property type="entry name" value="L9"/>
    <property type="match status" value="1"/>
</dbReference>
<dbReference type="InterPro" id="IPR036791">
    <property type="entry name" value="Ribosomal_bL9_C_sf"/>
</dbReference>
<evidence type="ECO:0000313" key="10">
    <source>
        <dbReference type="Proteomes" id="UP000253083"/>
    </source>
</evidence>
<name>A0A395JG05_9GAMM</name>
<gene>
    <name evidence="7" type="primary">rplI</name>
    <name evidence="9" type="ORF">DFR28_10816</name>
</gene>
<proteinExistence type="inferred from homology"/>
<dbReference type="InterPro" id="IPR036935">
    <property type="entry name" value="Ribosomal_bL9_N_sf"/>
</dbReference>
<dbReference type="AlphaFoldDB" id="A0A395JG05"/>
<dbReference type="GO" id="GO:0019843">
    <property type="term" value="F:rRNA binding"/>
    <property type="evidence" value="ECO:0007669"/>
    <property type="project" value="UniProtKB-UniRule"/>
</dbReference>
<dbReference type="GO" id="GO:0006412">
    <property type="term" value="P:translation"/>
    <property type="evidence" value="ECO:0007669"/>
    <property type="project" value="UniProtKB-UniRule"/>
</dbReference>
<feature type="domain" description="Ribosomal protein L9" evidence="8">
    <location>
        <begin position="13"/>
        <end position="40"/>
    </location>
</feature>
<reference evidence="9 10" key="1">
    <citation type="submission" date="2018-06" db="EMBL/GenBank/DDBJ databases">
        <title>Genomic Encyclopedia of Type Strains, Phase IV (KMG-IV): sequencing the most valuable type-strain genomes for metagenomic binning, comparative biology and taxonomic classification.</title>
        <authorList>
            <person name="Goeker M."/>
        </authorList>
    </citation>
    <scope>NUCLEOTIDE SEQUENCE [LARGE SCALE GENOMIC DNA]</scope>
    <source>
        <strain evidence="9 10">DSM 24032</strain>
    </source>
</reference>
<comment type="caution">
    <text evidence="9">The sequence shown here is derived from an EMBL/GenBank/DDBJ whole genome shotgun (WGS) entry which is preliminary data.</text>
</comment>
<evidence type="ECO:0000259" key="8">
    <source>
        <dbReference type="PROSITE" id="PS00651"/>
    </source>
</evidence>
<dbReference type="Gene3D" id="3.10.430.100">
    <property type="entry name" value="Ribosomal protein L9, C-terminal domain"/>
    <property type="match status" value="1"/>
</dbReference>
<dbReference type="InParanoid" id="A0A395JG05"/>
<dbReference type="GO" id="GO:0005840">
    <property type="term" value="C:ribosome"/>
    <property type="evidence" value="ECO:0007669"/>
    <property type="project" value="UniProtKB-KW"/>
</dbReference>
<dbReference type="PANTHER" id="PTHR21368">
    <property type="entry name" value="50S RIBOSOMAL PROTEIN L9"/>
    <property type="match status" value="1"/>
</dbReference>
<dbReference type="GO" id="GO:0003735">
    <property type="term" value="F:structural constituent of ribosome"/>
    <property type="evidence" value="ECO:0007669"/>
    <property type="project" value="InterPro"/>
</dbReference>
<dbReference type="InterPro" id="IPR000244">
    <property type="entry name" value="Ribosomal_bL9"/>
</dbReference>
<keyword evidence="5 7" id="KW-0687">Ribonucleoprotein</keyword>
<comment type="similarity">
    <text evidence="1 7">Belongs to the bacterial ribosomal protein bL9 family.</text>
</comment>
<dbReference type="Proteomes" id="UP000253083">
    <property type="component" value="Unassembled WGS sequence"/>
</dbReference>
<accession>A0A395JG05</accession>
<dbReference type="PROSITE" id="PS00651">
    <property type="entry name" value="RIBOSOMAL_L9"/>
    <property type="match status" value="1"/>
</dbReference>
<dbReference type="RefSeq" id="WP_113955769.1">
    <property type="nucleotide sequence ID" value="NZ_QNRT01000008.1"/>
</dbReference>